<proteinExistence type="predicted"/>
<protein>
    <recommendedName>
        <fullName evidence="4">F-box domain-containing protein</fullName>
    </recommendedName>
</protein>
<reference evidence="2" key="1">
    <citation type="submission" date="2021-11" db="EMBL/GenBank/DDBJ databases">
        <authorList>
            <consortium name="Genoscope - CEA"/>
            <person name="William W."/>
        </authorList>
    </citation>
    <scope>NUCLEOTIDE SEQUENCE</scope>
</reference>
<gene>
    <name evidence="2" type="ORF">PECAL_1P13160</name>
</gene>
<dbReference type="SUPFAM" id="SSF81383">
    <property type="entry name" value="F-box domain"/>
    <property type="match status" value="1"/>
</dbReference>
<evidence type="ECO:0000256" key="1">
    <source>
        <dbReference type="SAM" id="MobiDB-lite"/>
    </source>
</evidence>
<name>A0A8J2SAY7_9STRA</name>
<accession>A0A8J2SAY7</accession>
<evidence type="ECO:0000313" key="3">
    <source>
        <dbReference type="Proteomes" id="UP000789595"/>
    </source>
</evidence>
<sequence length="310" mass="35218">MGAQFSTAGRREAARKRRAETRDTALRQAKRRIARPCRFGLPEDALLGVLAFADYPGVAYGSAVCREFRDALSKIKPDLLHSLALHRFPQLRLVRAPRCMRPDPRQLFESQRRLVAPQPRPVPTITPRRDLDSYIFSLELSTRRHGTDEAKSVIHVGEGRVRREEGRPSFQFDVPASIFTALMLDDVPLDIYATVLCFKRGTWQRCVLTQTEVDDCDGDTFFFDWTEVPGPGQDSERGRLLAWLRQNPEQNADGMNVSAWPLLKLTWDYAAGGSMSHVNAHLMWESVGDLFDMSEAQARCTLEHWCAWTG</sequence>
<evidence type="ECO:0000313" key="2">
    <source>
        <dbReference type="EMBL" id="CAH0364924.1"/>
    </source>
</evidence>
<dbReference type="EMBL" id="CAKKNE010000001">
    <property type="protein sequence ID" value="CAH0364924.1"/>
    <property type="molecule type" value="Genomic_DNA"/>
</dbReference>
<dbReference type="AlphaFoldDB" id="A0A8J2SAY7"/>
<organism evidence="2 3">
    <name type="scientific">Pelagomonas calceolata</name>
    <dbReference type="NCBI Taxonomy" id="35677"/>
    <lineage>
        <taxon>Eukaryota</taxon>
        <taxon>Sar</taxon>
        <taxon>Stramenopiles</taxon>
        <taxon>Ochrophyta</taxon>
        <taxon>Pelagophyceae</taxon>
        <taxon>Pelagomonadales</taxon>
        <taxon>Pelagomonadaceae</taxon>
        <taxon>Pelagomonas</taxon>
    </lineage>
</organism>
<feature type="region of interest" description="Disordered" evidence="1">
    <location>
        <begin position="1"/>
        <end position="22"/>
    </location>
</feature>
<keyword evidence="3" id="KW-1185">Reference proteome</keyword>
<evidence type="ECO:0008006" key="4">
    <source>
        <dbReference type="Google" id="ProtNLM"/>
    </source>
</evidence>
<dbReference type="Proteomes" id="UP000789595">
    <property type="component" value="Unassembled WGS sequence"/>
</dbReference>
<comment type="caution">
    <text evidence="2">The sequence shown here is derived from an EMBL/GenBank/DDBJ whole genome shotgun (WGS) entry which is preliminary data.</text>
</comment>
<dbReference type="InterPro" id="IPR036047">
    <property type="entry name" value="F-box-like_dom_sf"/>
</dbReference>